<evidence type="ECO:0000256" key="7">
    <source>
        <dbReference type="ARBA" id="ARBA00023056"/>
    </source>
</evidence>
<comment type="pathway">
    <text evidence="3 8">Glycan biosynthesis; glycogen biosynthesis.</text>
</comment>
<evidence type="ECO:0000256" key="8">
    <source>
        <dbReference type="HAMAP-Rule" id="MF_00484"/>
    </source>
</evidence>
<protein>
    <recommendedName>
        <fullName evidence="8">Glycogen synthase</fullName>
        <ecNumber evidence="8">2.4.1.21</ecNumber>
    </recommendedName>
    <alternativeName>
        <fullName evidence="8">Starch [bacterial glycogen] synthase</fullName>
    </alternativeName>
</protein>
<dbReference type="NCBIfam" id="TIGR02095">
    <property type="entry name" value="glgA"/>
    <property type="match status" value="1"/>
</dbReference>
<feature type="domain" description="Starch synthase catalytic" evidence="10">
    <location>
        <begin position="2"/>
        <end position="237"/>
    </location>
</feature>
<evidence type="ECO:0000256" key="2">
    <source>
        <dbReference type="ARBA" id="ARBA00002764"/>
    </source>
</evidence>
<dbReference type="AlphaFoldDB" id="A0A372MHY4"/>
<dbReference type="InterPro" id="IPR001296">
    <property type="entry name" value="Glyco_trans_1"/>
</dbReference>
<evidence type="ECO:0000313" key="12">
    <source>
        <dbReference type="Proteomes" id="UP000264002"/>
    </source>
</evidence>
<comment type="similarity">
    <text evidence="4 8">Belongs to the glycosyltransferase 1 family. Bacterial/plant glycogen synthase subfamily.</text>
</comment>
<keyword evidence="6 8" id="KW-0808">Transferase</keyword>
<feature type="domain" description="Glycosyl transferase family 1" evidence="9">
    <location>
        <begin position="284"/>
        <end position="445"/>
    </location>
</feature>
<dbReference type="SUPFAM" id="SSF53756">
    <property type="entry name" value="UDP-Glycosyltransferase/glycogen phosphorylase"/>
    <property type="match status" value="1"/>
</dbReference>
<dbReference type="PANTHER" id="PTHR45825">
    <property type="entry name" value="GRANULE-BOUND STARCH SYNTHASE 1, CHLOROPLASTIC/AMYLOPLASTIC"/>
    <property type="match status" value="1"/>
</dbReference>
<dbReference type="Gene3D" id="3.40.50.2000">
    <property type="entry name" value="Glycogen Phosphorylase B"/>
    <property type="match status" value="2"/>
</dbReference>
<evidence type="ECO:0000256" key="3">
    <source>
        <dbReference type="ARBA" id="ARBA00004964"/>
    </source>
</evidence>
<dbReference type="Pfam" id="PF08323">
    <property type="entry name" value="Glyco_transf_5"/>
    <property type="match status" value="1"/>
</dbReference>
<dbReference type="InterPro" id="IPR011835">
    <property type="entry name" value="GS/SS"/>
</dbReference>
<sequence length="484" mass="54503">MNICMVSSESVPFSKSGGLADVVGALSGALAIIGEEVRVVLPLYGSVDRTSFTDLPFQGEVSLLGSIETVTFCETRLGKVTYYFVQHPFFTDRKGIYGDTSFTPYHDNLKRFTILNKAALVLCKLLDWKVDIMHCHDWTCGFLPYLLSLHDDPFFQKTKSVITIHNLAYQGEFSRLDLLCADIMPDKRMFNGEIPSKRTNLLKTGLEFADRITTVSPTYAQEIQSKTYGCSLDGLLAERASVLEGIINGIDPEEWNPETDPFIDHHFSAHSQTGKQAIKEELQEEFSLPKDTTVPLFAMISRLAEQKGFVELLEGSPCALELMLQNHTMQMIIIGTGDSTMERKLRELGERYDNLSVNILFSNKAAHRIEAGADFFLMPSRYEPCGLNQLYSLRYGTLPVARKTGGLADSIIDLDERPDEGTGILFESMSSHGILEAVERAIHWWKKGPETLRTIRKRCMLWDSSWERSAKAYQTVYRSSLRGK</sequence>
<name>A0A372MHY4_9SPIR</name>
<evidence type="ECO:0000256" key="6">
    <source>
        <dbReference type="ARBA" id="ARBA00022679"/>
    </source>
</evidence>
<dbReference type="GO" id="GO:0009011">
    <property type="term" value="F:alpha-1,4-glucan glucosyltransferase (ADP-glucose donor) activity"/>
    <property type="evidence" value="ECO:0007669"/>
    <property type="project" value="UniProtKB-UniRule"/>
</dbReference>
<keyword evidence="5 8" id="KW-0328">Glycosyltransferase</keyword>
<evidence type="ECO:0000256" key="5">
    <source>
        <dbReference type="ARBA" id="ARBA00022676"/>
    </source>
</evidence>
<dbReference type="InterPro" id="IPR013534">
    <property type="entry name" value="Starch_synth_cat_dom"/>
</dbReference>
<evidence type="ECO:0000256" key="4">
    <source>
        <dbReference type="ARBA" id="ARBA00010281"/>
    </source>
</evidence>
<dbReference type="EMBL" id="QUWK01000004">
    <property type="protein sequence ID" value="RFU95385.1"/>
    <property type="molecule type" value="Genomic_DNA"/>
</dbReference>
<dbReference type="GO" id="GO:0004373">
    <property type="term" value="F:alpha-1,4-glucan glucosyltransferase (UDP-glucose donor) activity"/>
    <property type="evidence" value="ECO:0007669"/>
    <property type="project" value="InterPro"/>
</dbReference>
<organism evidence="11 12">
    <name type="scientific">Sphaerochaeta halotolerans</name>
    <dbReference type="NCBI Taxonomy" id="2293840"/>
    <lineage>
        <taxon>Bacteria</taxon>
        <taxon>Pseudomonadati</taxon>
        <taxon>Spirochaetota</taxon>
        <taxon>Spirochaetia</taxon>
        <taxon>Spirochaetales</taxon>
        <taxon>Sphaerochaetaceae</taxon>
        <taxon>Sphaerochaeta</taxon>
    </lineage>
</organism>
<comment type="catalytic activity">
    <reaction evidence="1 8">
        <text>[(1-&gt;4)-alpha-D-glucosyl](n) + ADP-alpha-D-glucose = [(1-&gt;4)-alpha-D-glucosyl](n+1) + ADP + H(+)</text>
        <dbReference type="Rhea" id="RHEA:18189"/>
        <dbReference type="Rhea" id="RHEA-COMP:9584"/>
        <dbReference type="Rhea" id="RHEA-COMP:9587"/>
        <dbReference type="ChEBI" id="CHEBI:15378"/>
        <dbReference type="ChEBI" id="CHEBI:15444"/>
        <dbReference type="ChEBI" id="CHEBI:57498"/>
        <dbReference type="ChEBI" id="CHEBI:456216"/>
        <dbReference type="EC" id="2.4.1.21"/>
    </reaction>
</comment>
<comment type="caution">
    <text evidence="11">The sequence shown here is derived from an EMBL/GenBank/DDBJ whole genome shotgun (WGS) entry which is preliminary data.</text>
</comment>
<comment type="function">
    <text evidence="2 8">Synthesizes alpha-1,4-glucan chains using ADP-glucose.</text>
</comment>
<dbReference type="UniPathway" id="UPA00164"/>
<proteinExistence type="inferred from homology"/>
<gene>
    <name evidence="8" type="primary">glgA</name>
    <name evidence="11" type="ORF">DYP60_05045</name>
</gene>
<keyword evidence="12" id="KW-1185">Reference proteome</keyword>
<dbReference type="Proteomes" id="UP000264002">
    <property type="component" value="Unassembled WGS sequence"/>
</dbReference>
<dbReference type="HAMAP" id="MF_00484">
    <property type="entry name" value="Glycogen_synth"/>
    <property type="match status" value="1"/>
</dbReference>
<dbReference type="Pfam" id="PF00534">
    <property type="entry name" value="Glycos_transf_1"/>
    <property type="match status" value="1"/>
</dbReference>
<keyword evidence="7 8" id="KW-0320">Glycogen biosynthesis</keyword>
<dbReference type="CDD" id="cd03791">
    <property type="entry name" value="GT5_Glycogen_synthase_DULL1-like"/>
    <property type="match status" value="1"/>
</dbReference>
<evidence type="ECO:0000259" key="9">
    <source>
        <dbReference type="Pfam" id="PF00534"/>
    </source>
</evidence>
<evidence type="ECO:0000256" key="1">
    <source>
        <dbReference type="ARBA" id="ARBA00001478"/>
    </source>
</evidence>
<reference evidence="11 12" key="2">
    <citation type="submission" date="2018-09" db="EMBL/GenBank/DDBJ databases">
        <title>Genome of Sphaerochaeta halotolerans strain 4-11.</title>
        <authorList>
            <person name="Nazina T.N."/>
            <person name="Sokolova D.S."/>
        </authorList>
    </citation>
    <scope>NUCLEOTIDE SEQUENCE [LARGE SCALE GENOMIC DNA]</scope>
    <source>
        <strain evidence="11 12">4-11</strain>
    </source>
</reference>
<dbReference type="EC" id="2.4.1.21" evidence="8"/>
<accession>A0A372MHY4</accession>
<reference evidence="12" key="1">
    <citation type="submission" date="2018-08" db="EMBL/GenBank/DDBJ databases">
        <authorList>
            <person name="Grouzdev D.S."/>
            <person name="Krutkina M.S."/>
        </authorList>
    </citation>
    <scope>NUCLEOTIDE SEQUENCE [LARGE SCALE GENOMIC DNA]</scope>
    <source>
        <strain evidence="12">4-11</strain>
    </source>
</reference>
<evidence type="ECO:0000259" key="10">
    <source>
        <dbReference type="Pfam" id="PF08323"/>
    </source>
</evidence>
<evidence type="ECO:0000313" key="11">
    <source>
        <dbReference type="EMBL" id="RFU95385.1"/>
    </source>
</evidence>
<dbReference type="PANTHER" id="PTHR45825:SF11">
    <property type="entry name" value="ALPHA AMYLASE DOMAIN-CONTAINING PROTEIN"/>
    <property type="match status" value="1"/>
</dbReference>
<feature type="binding site" evidence="8">
    <location>
        <position position="15"/>
    </location>
    <ligand>
        <name>ADP-alpha-D-glucose</name>
        <dbReference type="ChEBI" id="CHEBI:57498"/>
    </ligand>
</feature>
<dbReference type="GO" id="GO:0005978">
    <property type="term" value="P:glycogen biosynthetic process"/>
    <property type="evidence" value="ECO:0007669"/>
    <property type="project" value="UniProtKB-UniRule"/>
</dbReference>